<dbReference type="InterPro" id="IPR011057">
    <property type="entry name" value="Mss4-like_sf"/>
</dbReference>
<sequence>MADTPAPGPALPVSCPCGSVSFTTPPLATRIAYCHCTSCRKQSGSAFGASIYYPTPIFFDTLPADLLSPSSGLLSIYEYPTDSGNTMRGYFCPKCGTRVFNAVVLPDGKTLREVVAVKAGLVDDVGEGGLGWKGQKGVHIFTKSAVMELAEGWECYETMPGEGK</sequence>
<dbReference type="InterPro" id="IPR006913">
    <property type="entry name" value="CENP-V/GFA"/>
</dbReference>
<proteinExistence type="inferred from homology"/>
<evidence type="ECO:0000256" key="2">
    <source>
        <dbReference type="ARBA" id="ARBA00022723"/>
    </source>
</evidence>
<evidence type="ECO:0000313" key="7">
    <source>
        <dbReference type="Proteomes" id="UP001302676"/>
    </source>
</evidence>
<keyword evidence="3" id="KW-0862">Zinc</keyword>
<evidence type="ECO:0000313" key="6">
    <source>
        <dbReference type="EMBL" id="KAK4145979.1"/>
    </source>
</evidence>
<evidence type="ECO:0000256" key="3">
    <source>
        <dbReference type="ARBA" id="ARBA00022833"/>
    </source>
</evidence>
<evidence type="ECO:0000256" key="1">
    <source>
        <dbReference type="ARBA" id="ARBA00005495"/>
    </source>
</evidence>
<dbReference type="SUPFAM" id="SSF51316">
    <property type="entry name" value="Mss4-like"/>
    <property type="match status" value="1"/>
</dbReference>
<dbReference type="GeneID" id="87816429"/>
<feature type="domain" description="CENP-V/GFA" evidence="5">
    <location>
        <begin position="6"/>
        <end position="133"/>
    </location>
</feature>
<comment type="caution">
    <text evidence="6">The sequence shown here is derived from an EMBL/GenBank/DDBJ whole genome shotgun (WGS) entry which is preliminary data.</text>
</comment>
<name>A0AAN6V714_9PEZI</name>
<evidence type="ECO:0000256" key="4">
    <source>
        <dbReference type="ARBA" id="ARBA00023239"/>
    </source>
</evidence>
<dbReference type="GO" id="GO:0046872">
    <property type="term" value="F:metal ion binding"/>
    <property type="evidence" value="ECO:0007669"/>
    <property type="project" value="UniProtKB-KW"/>
</dbReference>
<dbReference type="Pfam" id="PF04828">
    <property type="entry name" value="GFA"/>
    <property type="match status" value="1"/>
</dbReference>
<comment type="similarity">
    <text evidence="1">Belongs to the Gfa family.</text>
</comment>
<dbReference type="Proteomes" id="UP001302676">
    <property type="component" value="Unassembled WGS sequence"/>
</dbReference>
<organism evidence="6 7">
    <name type="scientific">Dichotomopilus funicola</name>
    <dbReference type="NCBI Taxonomy" id="1934379"/>
    <lineage>
        <taxon>Eukaryota</taxon>
        <taxon>Fungi</taxon>
        <taxon>Dikarya</taxon>
        <taxon>Ascomycota</taxon>
        <taxon>Pezizomycotina</taxon>
        <taxon>Sordariomycetes</taxon>
        <taxon>Sordariomycetidae</taxon>
        <taxon>Sordariales</taxon>
        <taxon>Chaetomiaceae</taxon>
        <taxon>Dichotomopilus</taxon>
    </lineage>
</organism>
<keyword evidence="7" id="KW-1185">Reference proteome</keyword>
<accession>A0AAN6V714</accession>
<reference evidence="6" key="1">
    <citation type="journal article" date="2023" name="Mol. Phylogenet. Evol.">
        <title>Genome-scale phylogeny and comparative genomics of the fungal order Sordariales.</title>
        <authorList>
            <person name="Hensen N."/>
            <person name="Bonometti L."/>
            <person name="Westerberg I."/>
            <person name="Brannstrom I.O."/>
            <person name="Guillou S."/>
            <person name="Cros-Aarteil S."/>
            <person name="Calhoun S."/>
            <person name="Haridas S."/>
            <person name="Kuo A."/>
            <person name="Mondo S."/>
            <person name="Pangilinan J."/>
            <person name="Riley R."/>
            <person name="LaButti K."/>
            <person name="Andreopoulos B."/>
            <person name="Lipzen A."/>
            <person name="Chen C."/>
            <person name="Yan M."/>
            <person name="Daum C."/>
            <person name="Ng V."/>
            <person name="Clum A."/>
            <person name="Steindorff A."/>
            <person name="Ohm R.A."/>
            <person name="Martin F."/>
            <person name="Silar P."/>
            <person name="Natvig D.O."/>
            <person name="Lalanne C."/>
            <person name="Gautier V."/>
            <person name="Ament-Velasquez S.L."/>
            <person name="Kruys A."/>
            <person name="Hutchinson M.I."/>
            <person name="Powell A.J."/>
            <person name="Barry K."/>
            <person name="Miller A.N."/>
            <person name="Grigoriev I.V."/>
            <person name="Debuchy R."/>
            <person name="Gladieux P."/>
            <person name="Hiltunen Thoren M."/>
            <person name="Johannesson H."/>
        </authorList>
    </citation>
    <scope>NUCLEOTIDE SEQUENCE</scope>
    <source>
        <strain evidence="6">CBS 141.50</strain>
    </source>
</reference>
<protein>
    <submittedName>
        <fullName evidence="6">Mss4-like protein</fullName>
    </submittedName>
</protein>
<reference evidence="6" key="2">
    <citation type="submission" date="2023-05" db="EMBL/GenBank/DDBJ databases">
        <authorList>
            <consortium name="Lawrence Berkeley National Laboratory"/>
            <person name="Steindorff A."/>
            <person name="Hensen N."/>
            <person name="Bonometti L."/>
            <person name="Westerberg I."/>
            <person name="Brannstrom I.O."/>
            <person name="Guillou S."/>
            <person name="Cros-Aarteil S."/>
            <person name="Calhoun S."/>
            <person name="Haridas S."/>
            <person name="Kuo A."/>
            <person name="Mondo S."/>
            <person name="Pangilinan J."/>
            <person name="Riley R."/>
            <person name="Labutti K."/>
            <person name="Andreopoulos B."/>
            <person name="Lipzen A."/>
            <person name="Chen C."/>
            <person name="Yanf M."/>
            <person name="Daum C."/>
            <person name="Ng V."/>
            <person name="Clum A."/>
            <person name="Ohm R."/>
            <person name="Martin F."/>
            <person name="Silar P."/>
            <person name="Natvig D."/>
            <person name="Lalanne C."/>
            <person name="Gautier V."/>
            <person name="Ament-Velasquez S.L."/>
            <person name="Kruys A."/>
            <person name="Hutchinson M.I."/>
            <person name="Powell A.J."/>
            <person name="Barry K."/>
            <person name="Miller A.N."/>
            <person name="Grigoriev I.V."/>
            <person name="Debuchy R."/>
            <person name="Gladieux P."/>
            <person name="Thoren M.H."/>
            <person name="Johannesson H."/>
        </authorList>
    </citation>
    <scope>NUCLEOTIDE SEQUENCE</scope>
    <source>
        <strain evidence="6">CBS 141.50</strain>
    </source>
</reference>
<keyword evidence="2" id="KW-0479">Metal-binding</keyword>
<dbReference type="PROSITE" id="PS51891">
    <property type="entry name" value="CENP_V_GFA"/>
    <property type="match status" value="1"/>
</dbReference>
<gene>
    <name evidence="6" type="ORF">C8A04DRAFT_26139</name>
</gene>
<dbReference type="PANTHER" id="PTHR33337:SF3">
    <property type="entry name" value="CENP-V_GFA DOMAIN-CONTAINING PROTEIN"/>
    <property type="match status" value="1"/>
</dbReference>
<dbReference type="AlphaFoldDB" id="A0AAN6V714"/>
<dbReference type="EMBL" id="MU853564">
    <property type="protein sequence ID" value="KAK4145979.1"/>
    <property type="molecule type" value="Genomic_DNA"/>
</dbReference>
<dbReference type="GO" id="GO:0016846">
    <property type="term" value="F:carbon-sulfur lyase activity"/>
    <property type="evidence" value="ECO:0007669"/>
    <property type="project" value="InterPro"/>
</dbReference>
<dbReference type="Gene3D" id="3.90.1590.10">
    <property type="entry name" value="glutathione-dependent formaldehyde- activating enzyme (gfa)"/>
    <property type="match status" value="1"/>
</dbReference>
<keyword evidence="4" id="KW-0456">Lyase</keyword>
<evidence type="ECO:0000259" key="5">
    <source>
        <dbReference type="PROSITE" id="PS51891"/>
    </source>
</evidence>
<dbReference type="PANTHER" id="PTHR33337">
    <property type="entry name" value="GFA DOMAIN-CONTAINING PROTEIN"/>
    <property type="match status" value="1"/>
</dbReference>
<dbReference type="RefSeq" id="XP_062639350.1">
    <property type="nucleotide sequence ID" value="XM_062779816.1"/>
</dbReference>